<dbReference type="Pfam" id="PF11104">
    <property type="entry name" value="PilM_2"/>
    <property type="match status" value="2"/>
</dbReference>
<reference evidence="1 2" key="1">
    <citation type="journal article" date="2024" name="Chem. Sci.">
        <title>Discovery of megapolipeptins by genome mining of a Burkholderiales bacteria collection.</title>
        <authorList>
            <person name="Paulo B.S."/>
            <person name="Recchia M.J.J."/>
            <person name="Lee S."/>
            <person name="Fergusson C.H."/>
            <person name="Romanowski S.B."/>
            <person name="Hernandez A."/>
            <person name="Krull N."/>
            <person name="Liu D.Y."/>
            <person name="Cavanagh H."/>
            <person name="Bos A."/>
            <person name="Gray C.A."/>
            <person name="Murphy B.T."/>
            <person name="Linington R.G."/>
            <person name="Eustaquio A.S."/>
        </authorList>
    </citation>
    <scope>NUCLEOTIDE SEQUENCE [LARGE SCALE GENOMIC DNA]</scope>
    <source>
        <strain evidence="1 2">RL21-008-BIB-B</strain>
    </source>
</reference>
<dbReference type="EMBL" id="JAQQFR010000011">
    <property type="protein sequence ID" value="MFL9880189.1"/>
    <property type="molecule type" value="Genomic_DNA"/>
</dbReference>
<gene>
    <name evidence="1" type="primary">pilM</name>
    <name evidence="1" type="ORF">PQR63_17445</name>
</gene>
<dbReference type="SUPFAM" id="SSF53067">
    <property type="entry name" value="Actin-like ATPase domain"/>
    <property type="match status" value="1"/>
</dbReference>
<dbReference type="Proteomes" id="UP001629214">
    <property type="component" value="Unassembled WGS sequence"/>
</dbReference>
<evidence type="ECO:0000313" key="2">
    <source>
        <dbReference type="Proteomes" id="UP001629214"/>
    </source>
</evidence>
<protein>
    <submittedName>
        <fullName evidence="1">Pilus assembly protein PilM</fullName>
    </submittedName>
</protein>
<name>A0ABW8ZAK8_9BURK</name>
<dbReference type="RefSeq" id="WP_408169253.1">
    <property type="nucleotide sequence ID" value="NZ_JAQQFR010000011.1"/>
</dbReference>
<dbReference type="InterPro" id="IPR043129">
    <property type="entry name" value="ATPase_NBD"/>
</dbReference>
<accession>A0ABW8ZAK8</accession>
<dbReference type="InterPro" id="IPR005883">
    <property type="entry name" value="PilM"/>
</dbReference>
<organism evidence="1 2">
    <name type="scientific">Herbaspirillum rhizosphaerae</name>
    <dbReference type="NCBI Taxonomy" id="346179"/>
    <lineage>
        <taxon>Bacteria</taxon>
        <taxon>Pseudomonadati</taxon>
        <taxon>Pseudomonadota</taxon>
        <taxon>Betaproteobacteria</taxon>
        <taxon>Burkholderiales</taxon>
        <taxon>Oxalobacteraceae</taxon>
        <taxon>Herbaspirillum</taxon>
    </lineage>
</organism>
<keyword evidence="2" id="KW-1185">Reference proteome</keyword>
<proteinExistence type="predicted"/>
<sequence length="228" mass="24349">MIDLTRLLRLPNSSFVGIDIGRDAVRMVELSRNKAAAFCLQNYGSEHLIAGTVDDEDIHDLEHVMAAAQRLWQRSHFTARKAAIGIPPSAVTTHVFATDQANTEGQREQLAEGHIAALLDYNVADACIDFCTIEPASMPSGQINMLVAAARRDCVEDRLAVAESLGLRTTVADAESYARQSALQLSGASENANPFAGMALAAGIDPAHLLVEASAYLVACGLALRGFD</sequence>
<comment type="caution">
    <text evidence="1">The sequence shown here is derived from an EMBL/GenBank/DDBJ whole genome shotgun (WGS) entry which is preliminary data.</text>
</comment>
<evidence type="ECO:0000313" key="1">
    <source>
        <dbReference type="EMBL" id="MFL9880189.1"/>
    </source>
</evidence>
<dbReference type="Gene3D" id="3.30.420.40">
    <property type="match status" value="2"/>
</dbReference>